<dbReference type="Pfam" id="PF00112">
    <property type="entry name" value="Peptidase_C1"/>
    <property type="match status" value="1"/>
</dbReference>
<dbReference type="InterPro" id="IPR025660">
    <property type="entry name" value="Pept_his_AS"/>
</dbReference>
<gene>
    <name evidence="3" type="ORF">HNR50_004118</name>
</gene>
<proteinExistence type="inferred from homology"/>
<dbReference type="Gene3D" id="3.90.70.10">
    <property type="entry name" value="Cysteine proteinases"/>
    <property type="match status" value="1"/>
</dbReference>
<dbReference type="InterPro" id="IPR013128">
    <property type="entry name" value="Peptidase_C1A"/>
</dbReference>
<dbReference type="EMBL" id="JACHGJ010000012">
    <property type="protein sequence ID" value="MBB6482419.1"/>
    <property type="molecule type" value="Genomic_DNA"/>
</dbReference>
<dbReference type="SUPFAM" id="SSF54001">
    <property type="entry name" value="Cysteine proteinases"/>
    <property type="match status" value="1"/>
</dbReference>
<dbReference type="GO" id="GO:0008234">
    <property type="term" value="F:cysteine-type peptidase activity"/>
    <property type="evidence" value="ECO:0007669"/>
    <property type="project" value="InterPro"/>
</dbReference>
<dbReference type="InterPro" id="IPR039417">
    <property type="entry name" value="Peptidase_C1A_papain-like"/>
</dbReference>
<protein>
    <recommendedName>
        <fullName evidence="2">Peptidase C1A papain C-terminal domain-containing protein</fullName>
    </recommendedName>
</protein>
<dbReference type="PANTHER" id="PTHR12411">
    <property type="entry name" value="CYSTEINE PROTEASE FAMILY C1-RELATED"/>
    <property type="match status" value="1"/>
</dbReference>
<organism evidence="3 4">
    <name type="scientific">Spirochaeta isovalerica</name>
    <dbReference type="NCBI Taxonomy" id="150"/>
    <lineage>
        <taxon>Bacteria</taxon>
        <taxon>Pseudomonadati</taxon>
        <taxon>Spirochaetota</taxon>
        <taxon>Spirochaetia</taxon>
        <taxon>Spirochaetales</taxon>
        <taxon>Spirochaetaceae</taxon>
        <taxon>Spirochaeta</taxon>
    </lineage>
</organism>
<dbReference type="AlphaFoldDB" id="A0A841RI35"/>
<comment type="similarity">
    <text evidence="1">Belongs to the peptidase C1 family.</text>
</comment>
<keyword evidence="4" id="KW-1185">Reference proteome</keyword>
<evidence type="ECO:0000313" key="3">
    <source>
        <dbReference type="EMBL" id="MBB6482419.1"/>
    </source>
</evidence>
<dbReference type="GO" id="GO:0006508">
    <property type="term" value="P:proteolysis"/>
    <property type="evidence" value="ECO:0007669"/>
    <property type="project" value="InterPro"/>
</dbReference>
<evidence type="ECO:0000313" key="4">
    <source>
        <dbReference type="Proteomes" id="UP000587760"/>
    </source>
</evidence>
<dbReference type="Proteomes" id="UP000587760">
    <property type="component" value="Unassembled WGS sequence"/>
</dbReference>
<evidence type="ECO:0000259" key="2">
    <source>
        <dbReference type="SMART" id="SM00645"/>
    </source>
</evidence>
<name>A0A841RI35_9SPIO</name>
<dbReference type="SMART" id="SM00645">
    <property type="entry name" value="Pept_C1"/>
    <property type="match status" value="1"/>
</dbReference>
<dbReference type="PROSITE" id="PS00639">
    <property type="entry name" value="THIOL_PROTEASE_HIS"/>
    <property type="match status" value="1"/>
</dbReference>
<reference evidence="3 4" key="1">
    <citation type="submission" date="2020-08" db="EMBL/GenBank/DDBJ databases">
        <title>Genomic Encyclopedia of Type Strains, Phase IV (KMG-IV): sequencing the most valuable type-strain genomes for metagenomic binning, comparative biology and taxonomic classification.</title>
        <authorList>
            <person name="Goeker M."/>
        </authorList>
    </citation>
    <scope>NUCLEOTIDE SEQUENCE [LARGE SCALE GENOMIC DNA]</scope>
    <source>
        <strain evidence="3 4">DSM 2461</strain>
    </source>
</reference>
<dbReference type="RefSeq" id="WP_184748657.1">
    <property type="nucleotide sequence ID" value="NZ_JACHGJ010000012.1"/>
</dbReference>
<dbReference type="InterPro" id="IPR000668">
    <property type="entry name" value="Peptidase_C1A_C"/>
</dbReference>
<evidence type="ECO:0000256" key="1">
    <source>
        <dbReference type="ARBA" id="ARBA00008455"/>
    </source>
</evidence>
<comment type="caution">
    <text evidence="3">The sequence shown here is derived from an EMBL/GenBank/DDBJ whole genome shotgun (WGS) entry which is preliminary data.</text>
</comment>
<accession>A0A841RI35</accession>
<dbReference type="InterPro" id="IPR038765">
    <property type="entry name" value="Papain-like_cys_pep_sf"/>
</dbReference>
<sequence>MNKLTKSFLEEISKFKDTKWIAELNLFDGSFMDDLSRMAGFLPDPGKLSLEERLERGLRNWLDHKEKIDTPTGREREPKPYPSSFSWLDAGGASYVTSVKNQKFCNSCVAFGTLAVVESMARLELKKPVCPGGTKCPPELSEAQLFFKSPGEHNCLTGWNLSGALSYLQETGVIPESDFPYEHDCDDKPLPSGWRKKRTVISGDVTLETHYDMKNWIAHKGPLISAVQLHPGLFFYKSGVYHPLTDFSLGGHCVAVVGYDDEEEAWLCKNSWGPHWGEKGYFRIAYGHCGIDSQMIGIEGFKTIYTV</sequence>
<feature type="domain" description="Peptidase C1A papain C-terminal" evidence="2">
    <location>
        <begin position="81"/>
        <end position="299"/>
    </location>
</feature>
<dbReference type="CDD" id="cd02248">
    <property type="entry name" value="Peptidase_C1A"/>
    <property type="match status" value="1"/>
</dbReference>